<dbReference type="InterPro" id="IPR036259">
    <property type="entry name" value="MFS_trans_sf"/>
</dbReference>
<keyword evidence="3" id="KW-0813">Transport</keyword>
<dbReference type="Gene3D" id="1.20.1250.20">
    <property type="entry name" value="MFS general substrate transporter like domains"/>
    <property type="match status" value="2"/>
</dbReference>
<gene>
    <name evidence="9" type="ORF">BQ4739_LOCUS2909</name>
</gene>
<dbReference type="GO" id="GO:1990351">
    <property type="term" value="C:transporter complex"/>
    <property type="evidence" value="ECO:0007669"/>
    <property type="project" value="UniProtKB-ARBA"/>
</dbReference>
<feature type="transmembrane region" description="Helical" evidence="8">
    <location>
        <begin position="404"/>
        <end position="425"/>
    </location>
</feature>
<comment type="subcellular location">
    <subcellularLocation>
        <location evidence="1">Membrane</location>
        <topology evidence="1">Multi-pass membrane protein</topology>
    </subcellularLocation>
</comment>
<feature type="transmembrane region" description="Helical" evidence="8">
    <location>
        <begin position="27"/>
        <end position="48"/>
    </location>
</feature>
<evidence type="ECO:0008006" key="11">
    <source>
        <dbReference type="Google" id="ProtNLM"/>
    </source>
</evidence>
<protein>
    <recommendedName>
        <fullName evidence="11">Nitrate/nitrite transporter</fullName>
    </recommendedName>
</protein>
<keyword evidence="10" id="KW-1185">Reference proteome</keyword>
<keyword evidence="5 8" id="KW-1133">Transmembrane helix</keyword>
<dbReference type="AlphaFoldDB" id="A0A383VC33"/>
<sequence length="495" mass="53747">MPKDSEGKAKTIRILSFGPPYMRAFHLNWIAFMLTFISTFAPAALLPVIRDSLDLTRVDVGNAGIAAVVGAVASRVMMGNMVDMYGPRYGFGFLLLLTSPAIFCMSIVQGAAGFIVLRLFIGFSLAAFVCCQFWCTSMFNTKIVGSANAIAAGWGNMGGGVTHFLMPLLWKGISASQPGFIAWRWAFFVPAAAHIILGVSIMLFSQDLPEGNFRELMASKAKVKDRSPNTLKAALLNYRSWIMCLNYGYCFGVELVVDNVIVYYLYDQFRLTPVLAGALGSIFGMMNIFTRASGGMISDLAARHYGMRGRLWALWIIQTLGGVFCLLLGITPVYNSLLATMVILVIFSIWCQQACGLSCGVVPFISKRSTGLVYGLVGAGGNTGAAVTQAIFFTYLPLSPTQGFFWLGIMVIGMTAMYMGVYFPMWGGMFCKAKPGVTEEDYYMSEYTAAEVSQGLHTNSLKFAYESKSERGWANAAAAKDLDAAKAVHVKAGTA</sequence>
<feature type="transmembrane region" description="Helical" evidence="8">
    <location>
        <begin position="114"/>
        <end position="135"/>
    </location>
</feature>
<evidence type="ECO:0000256" key="6">
    <source>
        <dbReference type="ARBA" id="ARBA00023063"/>
    </source>
</evidence>
<feature type="transmembrane region" description="Helical" evidence="8">
    <location>
        <begin position="311"/>
        <end position="331"/>
    </location>
</feature>
<comment type="similarity">
    <text evidence="2">Belongs to the major facilitator superfamily. Nitrate/nitrite porter (TC 2.A.1.8) family.</text>
</comment>
<feature type="transmembrane region" description="Helical" evidence="8">
    <location>
        <begin position="89"/>
        <end position="108"/>
    </location>
</feature>
<reference evidence="9 10" key="1">
    <citation type="submission" date="2016-10" db="EMBL/GenBank/DDBJ databases">
        <authorList>
            <person name="Cai Z."/>
        </authorList>
    </citation>
    <scope>NUCLEOTIDE SEQUENCE [LARGE SCALE GENOMIC DNA]</scope>
</reference>
<feature type="transmembrane region" description="Helical" evidence="8">
    <location>
        <begin position="337"/>
        <end position="365"/>
    </location>
</feature>
<dbReference type="SUPFAM" id="SSF103473">
    <property type="entry name" value="MFS general substrate transporter"/>
    <property type="match status" value="1"/>
</dbReference>
<keyword evidence="4 8" id="KW-0812">Transmembrane</keyword>
<proteinExistence type="inferred from homology"/>
<evidence type="ECO:0000256" key="1">
    <source>
        <dbReference type="ARBA" id="ARBA00004141"/>
    </source>
</evidence>
<evidence type="ECO:0000256" key="7">
    <source>
        <dbReference type="ARBA" id="ARBA00023136"/>
    </source>
</evidence>
<dbReference type="GO" id="GO:0042128">
    <property type="term" value="P:nitrate assimilation"/>
    <property type="evidence" value="ECO:0007669"/>
    <property type="project" value="UniProtKB-KW"/>
</dbReference>
<evidence type="ECO:0000256" key="8">
    <source>
        <dbReference type="SAM" id="Phobius"/>
    </source>
</evidence>
<dbReference type="STRING" id="3088.A0A383VC33"/>
<feature type="transmembrane region" description="Helical" evidence="8">
    <location>
        <begin position="60"/>
        <end position="77"/>
    </location>
</feature>
<feature type="transmembrane region" description="Helical" evidence="8">
    <location>
        <begin position="182"/>
        <end position="204"/>
    </location>
</feature>
<accession>A0A383VC33</accession>
<dbReference type="Proteomes" id="UP000256970">
    <property type="component" value="Unassembled WGS sequence"/>
</dbReference>
<evidence type="ECO:0000313" key="10">
    <source>
        <dbReference type="Proteomes" id="UP000256970"/>
    </source>
</evidence>
<evidence type="ECO:0000256" key="4">
    <source>
        <dbReference type="ARBA" id="ARBA00022692"/>
    </source>
</evidence>
<keyword evidence="6" id="KW-0534">Nitrate assimilation</keyword>
<dbReference type="Pfam" id="PF07690">
    <property type="entry name" value="MFS_1"/>
    <property type="match status" value="1"/>
</dbReference>
<dbReference type="InterPro" id="IPR011701">
    <property type="entry name" value="MFS"/>
</dbReference>
<dbReference type="GO" id="GO:0015112">
    <property type="term" value="F:nitrate transmembrane transporter activity"/>
    <property type="evidence" value="ECO:0007669"/>
    <property type="project" value="InterPro"/>
</dbReference>
<dbReference type="EMBL" id="FNXT01000218">
    <property type="protein sequence ID" value="SZX62312.1"/>
    <property type="molecule type" value="Genomic_DNA"/>
</dbReference>
<feature type="transmembrane region" description="Helical" evidence="8">
    <location>
        <begin position="372"/>
        <end position="398"/>
    </location>
</feature>
<evidence type="ECO:0000256" key="3">
    <source>
        <dbReference type="ARBA" id="ARBA00022448"/>
    </source>
</evidence>
<keyword evidence="7 8" id="KW-0472">Membrane</keyword>
<name>A0A383VC33_TETOB</name>
<feature type="transmembrane region" description="Helical" evidence="8">
    <location>
        <begin position="147"/>
        <end position="170"/>
    </location>
</feature>
<evidence type="ECO:0000313" key="9">
    <source>
        <dbReference type="EMBL" id="SZX62312.1"/>
    </source>
</evidence>
<organism evidence="9 10">
    <name type="scientific">Tetradesmus obliquus</name>
    <name type="common">Green alga</name>
    <name type="synonym">Acutodesmus obliquus</name>
    <dbReference type="NCBI Taxonomy" id="3088"/>
    <lineage>
        <taxon>Eukaryota</taxon>
        <taxon>Viridiplantae</taxon>
        <taxon>Chlorophyta</taxon>
        <taxon>core chlorophytes</taxon>
        <taxon>Chlorophyceae</taxon>
        <taxon>CS clade</taxon>
        <taxon>Sphaeropleales</taxon>
        <taxon>Scenedesmaceae</taxon>
        <taxon>Tetradesmus</taxon>
    </lineage>
</organism>
<dbReference type="PANTHER" id="PTHR23515">
    <property type="entry name" value="HIGH-AFFINITY NITRATE TRANSPORTER 2.3"/>
    <property type="match status" value="1"/>
</dbReference>
<evidence type="ECO:0000256" key="2">
    <source>
        <dbReference type="ARBA" id="ARBA00008432"/>
    </source>
</evidence>
<dbReference type="CDD" id="cd17341">
    <property type="entry name" value="MFS_NRT2_like"/>
    <property type="match status" value="1"/>
</dbReference>
<dbReference type="GO" id="GO:0016020">
    <property type="term" value="C:membrane"/>
    <property type="evidence" value="ECO:0007669"/>
    <property type="project" value="UniProtKB-SubCell"/>
</dbReference>
<feature type="transmembrane region" description="Helical" evidence="8">
    <location>
        <begin position="272"/>
        <end position="290"/>
    </location>
</feature>
<dbReference type="FunFam" id="1.20.1250.20:FF:000053">
    <property type="entry name" value="Nitrate transporter 2.1"/>
    <property type="match status" value="1"/>
</dbReference>
<evidence type="ECO:0000256" key="5">
    <source>
        <dbReference type="ARBA" id="ARBA00022989"/>
    </source>
</evidence>
<feature type="transmembrane region" description="Helical" evidence="8">
    <location>
        <begin position="247"/>
        <end position="266"/>
    </location>
</feature>
<dbReference type="InterPro" id="IPR044772">
    <property type="entry name" value="NO3_transporter"/>
</dbReference>